<proteinExistence type="predicted"/>
<name>A0A200I038_9ENTE</name>
<evidence type="ECO:0000313" key="1">
    <source>
        <dbReference type="EMBL" id="OUZ17859.1"/>
    </source>
</evidence>
<organism evidence="1 2">
    <name type="scientific">Enterococcus cecorum</name>
    <dbReference type="NCBI Taxonomy" id="44008"/>
    <lineage>
        <taxon>Bacteria</taxon>
        <taxon>Bacillati</taxon>
        <taxon>Bacillota</taxon>
        <taxon>Bacilli</taxon>
        <taxon>Lactobacillales</taxon>
        <taxon>Enterococcaceae</taxon>
        <taxon>Enterococcus</taxon>
    </lineage>
</organism>
<dbReference type="AlphaFoldDB" id="A0A200I038"/>
<accession>A0A200I038</accession>
<dbReference type="Proteomes" id="UP000196503">
    <property type="component" value="Unassembled WGS sequence"/>
</dbReference>
<evidence type="ECO:0000313" key="2">
    <source>
        <dbReference type="Proteomes" id="UP000196503"/>
    </source>
</evidence>
<sequence>MILEYEFTADFGGRFVFFDLLAKIEHLNEKNVFKNVLR</sequence>
<comment type="caution">
    <text evidence="1">The sequence shown here is derived from an EMBL/GenBank/DDBJ whole genome shotgun (WGS) entry which is preliminary data.</text>
</comment>
<dbReference type="EMBL" id="NIBL01000002">
    <property type="protein sequence ID" value="OUZ17859.1"/>
    <property type="molecule type" value="Genomic_DNA"/>
</dbReference>
<reference evidence="1 2" key="1">
    <citation type="submission" date="2017-05" db="EMBL/GenBank/DDBJ databases">
        <title>The Genome Sequence of Enterococcus faecium 2D5_DIV0622.</title>
        <authorList>
            <consortium name="The Broad Institute Genomics Platform"/>
            <consortium name="The Broad Institute Genomic Center for Infectious Diseases"/>
            <person name="Earl A."/>
            <person name="Manson A."/>
            <person name="Schwartman J."/>
            <person name="Gilmore M."/>
            <person name="Abouelleil A."/>
            <person name="Cao P."/>
            <person name="Chapman S."/>
            <person name="Cusick C."/>
            <person name="Shea T."/>
            <person name="Young S."/>
            <person name="Neafsey D."/>
            <person name="Nusbaum C."/>
            <person name="Birren B."/>
        </authorList>
    </citation>
    <scope>NUCLEOTIDE SEQUENCE [LARGE SCALE GENOMIC DNA]</scope>
    <source>
        <strain evidence="1 2">2D5_DIV0622</strain>
    </source>
</reference>
<gene>
    <name evidence="1" type="ORF">A5869_001331</name>
</gene>
<protein>
    <submittedName>
        <fullName evidence="1">Uncharacterized protein</fullName>
    </submittedName>
</protein>